<name>A0ACD4CBC9_9BACI</name>
<protein>
    <submittedName>
        <fullName evidence="1">Alcohol dehydrogenase</fullName>
    </submittedName>
</protein>
<reference evidence="1" key="1">
    <citation type="submission" date="2022-09" db="EMBL/GenBank/DDBJ databases">
        <title>Complete genome sequence of Rossellomorea vietnamensis strain RL-WG62, a newly isolated PGPR with the potential for plant salinity stress alleviation.</title>
        <authorList>
            <person name="Ren L."/>
            <person name="Wang G."/>
            <person name="Hu H."/>
        </authorList>
    </citation>
    <scope>NUCLEOTIDE SEQUENCE</scope>
    <source>
        <strain evidence="1">RL-WG62</strain>
    </source>
</reference>
<evidence type="ECO:0000313" key="2">
    <source>
        <dbReference type="Proteomes" id="UP001064027"/>
    </source>
</evidence>
<dbReference type="Proteomes" id="UP001064027">
    <property type="component" value="Chromosome"/>
</dbReference>
<accession>A0ACD4CBC9</accession>
<keyword evidence="2" id="KW-1185">Reference proteome</keyword>
<dbReference type="EMBL" id="CP104558">
    <property type="protein sequence ID" value="UXH45818.1"/>
    <property type="molecule type" value="Genomic_DNA"/>
</dbReference>
<organism evidence="1 2">
    <name type="scientific">Rossellomorea vietnamensis</name>
    <dbReference type="NCBI Taxonomy" id="218284"/>
    <lineage>
        <taxon>Bacteria</taxon>
        <taxon>Bacillati</taxon>
        <taxon>Bacillota</taxon>
        <taxon>Bacilli</taxon>
        <taxon>Bacillales</taxon>
        <taxon>Bacillaceae</taxon>
        <taxon>Rossellomorea</taxon>
    </lineage>
</organism>
<sequence length="310" mass="34571">MIQKSLELTAKKTLQWKTQTIPSLNEDEILIKTIAGAISLGAELPQYNETDPTDLPPTYPKETGYESFGEVIATGEAVKGFKIGDRAVAFYGHKDYGIVKESKAIFVPEEIPSQEALLVILSCDAAKGVLKLNPKGNDRVLVTGAGTMGLLTIYYLKEYMKVSHIDMVEPHSVRGELARGLGAETVYKDQSECPSDFYDYALECSGFNEAFKILQESLKIEGEMCILSDGNKESFILQPDFFRKELKVVGSSDGWDYAEHSKWYFNQIKGKDSGLHELFEKTITFEELPQCFEELGTGKISPIKVLVNYC</sequence>
<evidence type="ECO:0000313" key="1">
    <source>
        <dbReference type="EMBL" id="UXH45818.1"/>
    </source>
</evidence>
<proteinExistence type="predicted"/>
<gene>
    <name evidence="1" type="ORF">N5C46_07035</name>
</gene>